<protein>
    <submittedName>
        <fullName evidence="3">Glycosyltransferase</fullName>
    </submittedName>
</protein>
<keyword evidence="3" id="KW-0808">Transferase</keyword>
<dbReference type="AlphaFoldDB" id="A0A3R9NS37"/>
<dbReference type="PANTHER" id="PTHR45947">
    <property type="entry name" value="SULFOQUINOVOSYL TRANSFERASE SQD2"/>
    <property type="match status" value="1"/>
</dbReference>
<proteinExistence type="predicted"/>
<feature type="domain" description="Glycosyltransferase subfamily 4-like N-terminal" evidence="2">
    <location>
        <begin position="79"/>
        <end position="177"/>
    </location>
</feature>
<dbReference type="Pfam" id="PF00534">
    <property type="entry name" value="Glycos_transf_1"/>
    <property type="match status" value="1"/>
</dbReference>
<dbReference type="OrthoDB" id="832722at2"/>
<feature type="domain" description="Glycosyl transferase family 1" evidence="1">
    <location>
        <begin position="193"/>
        <end position="349"/>
    </location>
</feature>
<evidence type="ECO:0000259" key="2">
    <source>
        <dbReference type="Pfam" id="PF13439"/>
    </source>
</evidence>
<dbReference type="InterPro" id="IPR001296">
    <property type="entry name" value="Glyco_trans_1"/>
</dbReference>
<dbReference type="PANTHER" id="PTHR45947:SF15">
    <property type="entry name" value="TEICHURONIC ACID BIOSYNTHESIS GLYCOSYLTRANSFERASE TUAC-RELATED"/>
    <property type="match status" value="1"/>
</dbReference>
<dbReference type="GO" id="GO:0016757">
    <property type="term" value="F:glycosyltransferase activity"/>
    <property type="evidence" value="ECO:0007669"/>
    <property type="project" value="InterPro"/>
</dbReference>
<gene>
    <name evidence="3" type="ORF">EJA19_05890</name>
</gene>
<evidence type="ECO:0000313" key="4">
    <source>
        <dbReference type="Proteomes" id="UP000270620"/>
    </source>
</evidence>
<accession>A0A3R9NS37</accession>
<name>A0A3R9NS37_9FLAO</name>
<dbReference type="RefSeq" id="WP_125467421.1">
    <property type="nucleotide sequence ID" value="NZ_RWBG01000002.1"/>
</dbReference>
<reference evidence="3 4" key="1">
    <citation type="submission" date="2018-12" db="EMBL/GenBank/DDBJ databases">
        <title>Mangrovimonas spongiae sp. nov., a novel member of the genus Mangrovimonas isolated from marine sponge.</title>
        <authorList>
            <person name="Zhuang L."/>
            <person name="Luo L."/>
        </authorList>
    </citation>
    <scope>NUCLEOTIDE SEQUENCE [LARGE SCALE GENOMIC DNA]</scope>
    <source>
        <strain evidence="3 4">HN-E26</strain>
    </source>
</reference>
<dbReference type="Gene3D" id="3.40.50.2000">
    <property type="entry name" value="Glycogen Phosphorylase B"/>
    <property type="match status" value="2"/>
</dbReference>
<dbReference type="Pfam" id="PF13439">
    <property type="entry name" value="Glyco_transf_4"/>
    <property type="match status" value="1"/>
</dbReference>
<dbReference type="SUPFAM" id="SSF53756">
    <property type="entry name" value="UDP-Glycosyltransferase/glycogen phosphorylase"/>
    <property type="match status" value="1"/>
</dbReference>
<dbReference type="EMBL" id="RWBG01000002">
    <property type="protein sequence ID" value="RSK40506.1"/>
    <property type="molecule type" value="Genomic_DNA"/>
</dbReference>
<dbReference type="InterPro" id="IPR028098">
    <property type="entry name" value="Glyco_trans_4-like_N"/>
</dbReference>
<evidence type="ECO:0000259" key="1">
    <source>
        <dbReference type="Pfam" id="PF00534"/>
    </source>
</evidence>
<organism evidence="3 4">
    <name type="scientific">Mangrovimonas spongiae</name>
    <dbReference type="NCBI Taxonomy" id="2494697"/>
    <lineage>
        <taxon>Bacteria</taxon>
        <taxon>Pseudomonadati</taxon>
        <taxon>Bacteroidota</taxon>
        <taxon>Flavobacteriia</taxon>
        <taxon>Flavobacteriales</taxon>
        <taxon>Flavobacteriaceae</taxon>
        <taxon>Mangrovimonas</taxon>
    </lineage>
</organism>
<keyword evidence="4" id="KW-1185">Reference proteome</keyword>
<dbReference type="Proteomes" id="UP000270620">
    <property type="component" value="Unassembled WGS sequence"/>
</dbReference>
<dbReference type="CDD" id="cd03801">
    <property type="entry name" value="GT4_PimA-like"/>
    <property type="match status" value="1"/>
</dbReference>
<comment type="caution">
    <text evidence="3">The sequence shown here is derived from an EMBL/GenBank/DDBJ whole genome shotgun (WGS) entry which is preliminary data.</text>
</comment>
<dbReference type="InterPro" id="IPR050194">
    <property type="entry name" value="Glycosyltransferase_grp1"/>
</dbReference>
<sequence length="376" mass="43128">MKKKQPICINYIFQGYPTFYQPYIPPVISALSQETSLKVKVKTFKKGTGEDIEQLPAYYYRRLYETFSAVVKPQYKGLNYLELKALQQQVDVIHVMDSYLNPKVYGLLQQTATKRPKIVLTLRGGDTYVKPWVQPKWTTFYKTYGNLVDAFIVMSNHQKQYLHTRWKVDLARIHVIPISYGVSEKIPPKQLQGECLTLVSAFRMCWEKNIEGNIRVVKHLVEQNIPVHYHIYGDGPDSGQVFYLIDKYNLQSYITYHGRIPNEQLKLKLKDYDIFLQLSHSEAFPTSVLEAQSLGLPAIVSDAGGMPEVIGVDKSGFSVPSYNSELAARLIIGLFKNSEKYKTFSKAAIDHVQEQFSVAQEVERLTNLYINLSCES</sequence>
<evidence type="ECO:0000313" key="3">
    <source>
        <dbReference type="EMBL" id="RSK40506.1"/>
    </source>
</evidence>